<dbReference type="STRING" id="387005.A0A183H7B0"/>
<evidence type="ECO:0000313" key="7">
    <source>
        <dbReference type="EMBL" id="VDO36271.1"/>
    </source>
</evidence>
<evidence type="ECO:0000259" key="6">
    <source>
        <dbReference type="PROSITE" id="PS51132"/>
    </source>
</evidence>
<dbReference type="AlphaFoldDB" id="A0A183H7B0"/>
<dbReference type="InterPro" id="IPR050605">
    <property type="entry name" value="Olfactomedin-like_domain"/>
</dbReference>
<evidence type="ECO:0000256" key="1">
    <source>
        <dbReference type="ARBA" id="ARBA00004613"/>
    </source>
</evidence>
<dbReference type="InterPro" id="IPR003112">
    <property type="entry name" value="Olfac-like_dom"/>
</dbReference>
<feature type="region of interest" description="Disordered" evidence="5">
    <location>
        <begin position="110"/>
        <end position="151"/>
    </location>
</feature>
<dbReference type="Pfam" id="PF02191">
    <property type="entry name" value="OLF"/>
    <property type="match status" value="1"/>
</dbReference>
<dbReference type="SMART" id="SM00284">
    <property type="entry name" value="OLF"/>
    <property type="match status" value="1"/>
</dbReference>
<sequence>MSDEERDLKKIRYLEYCQAIYLLLTLLVFADVYSRIGDVETNCRLEKERMISKRVRRAIASSPSIQTSLNASEHEVSIHSLSKIKGNELLAKCLEIHQYCAKESGIDRGLPGPIGPPGLPGSPGKPGPPGRDGLMGMPGPPGPQGPPGMPGKPGICPKCPVAENFEMFRTECPKIEPMECPTQMTFEGEGGLRYVEHQLPYFVKMMLLNDSDLTTEIDKCVRFCLSNVTVPSETVIVPVSTEIPYIEGATAHCYLEDVGKPIFHAHSNTYFGAWMRDAYPQNGKDMMKRWLTKHFQGDTVEEYLDEGDMRRQRVFVTHHLPYLYDGTNLIFFNGSLYFHRAGTPKIGKYELRSKKYDEVIIHKHAAHKGNNYLFNLSMNYFDLAVDENALWVLFHYENEKFLSVAKLDISNLTIYETWNLTLINHAEVANGFVVCGVLYLVSLNFKNEKYMNTAIFDFSHLIESER</sequence>
<dbReference type="EMBL" id="UZAJ01002231">
    <property type="protein sequence ID" value="VDO36271.1"/>
    <property type="molecule type" value="Genomic_DNA"/>
</dbReference>
<evidence type="ECO:0000313" key="8">
    <source>
        <dbReference type="Proteomes" id="UP000267606"/>
    </source>
</evidence>
<feature type="compositionally biased region" description="Pro residues" evidence="5">
    <location>
        <begin position="138"/>
        <end position="150"/>
    </location>
</feature>
<evidence type="ECO:0000256" key="2">
    <source>
        <dbReference type="ARBA" id="ARBA00022525"/>
    </source>
</evidence>
<dbReference type="WBParaSite" id="OFLC_0000337101-mRNA-1">
    <property type="protein sequence ID" value="OFLC_0000337101-mRNA-1"/>
    <property type="gene ID" value="OFLC_0000337101"/>
</dbReference>
<dbReference type="PROSITE" id="PS51132">
    <property type="entry name" value="OLF"/>
    <property type="match status" value="1"/>
</dbReference>
<feature type="compositionally biased region" description="Pro residues" evidence="5">
    <location>
        <begin position="113"/>
        <end position="129"/>
    </location>
</feature>
<dbReference type="GO" id="GO:0007165">
    <property type="term" value="P:signal transduction"/>
    <property type="evidence" value="ECO:0007669"/>
    <property type="project" value="TreeGrafter"/>
</dbReference>
<gene>
    <name evidence="7" type="ORF">OFLC_LOCUS3372</name>
</gene>
<name>A0A183H7B0_9BILA</name>
<dbReference type="PANTHER" id="PTHR23192">
    <property type="entry name" value="OLFACTOMEDIN-RELATED"/>
    <property type="match status" value="1"/>
</dbReference>
<proteinExistence type="predicted"/>
<keyword evidence="8" id="KW-1185">Reference proteome</keyword>
<evidence type="ECO:0000256" key="4">
    <source>
        <dbReference type="PROSITE-ProRule" id="PRU00446"/>
    </source>
</evidence>
<dbReference type="InterPro" id="IPR008160">
    <property type="entry name" value="Collagen"/>
</dbReference>
<comment type="subcellular location">
    <subcellularLocation>
        <location evidence="1">Secreted</location>
    </subcellularLocation>
</comment>
<evidence type="ECO:0000256" key="5">
    <source>
        <dbReference type="SAM" id="MobiDB-lite"/>
    </source>
</evidence>
<keyword evidence="3" id="KW-0677">Repeat</keyword>
<keyword evidence="2" id="KW-0964">Secreted</keyword>
<evidence type="ECO:0000313" key="9">
    <source>
        <dbReference type="WBParaSite" id="OFLC_0000337101-mRNA-1"/>
    </source>
</evidence>
<keyword evidence="4" id="KW-1015">Disulfide bond</keyword>
<reference evidence="9" key="1">
    <citation type="submission" date="2016-06" db="UniProtKB">
        <authorList>
            <consortium name="WormBaseParasite"/>
        </authorList>
    </citation>
    <scope>IDENTIFICATION</scope>
</reference>
<dbReference type="GO" id="GO:0005615">
    <property type="term" value="C:extracellular space"/>
    <property type="evidence" value="ECO:0007669"/>
    <property type="project" value="TreeGrafter"/>
</dbReference>
<reference evidence="7 8" key="2">
    <citation type="submission" date="2018-11" db="EMBL/GenBank/DDBJ databases">
        <authorList>
            <consortium name="Pathogen Informatics"/>
        </authorList>
    </citation>
    <scope>NUCLEOTIDE SEQUENCE [LARGE SCALE GENOMIC DNA]</scope>
</reference>
<dbReference type="PANTHER" id="PTHR23192:SF85">
    <property type="entry name" value="GLIOMEDIN"/>
    <property type="match status" value="1"/>
</dbReference>
<dbReference type="Proteomes" id="UP000267606">
    <property type="component" value="Unassembled WGS sequence"/>
</dbReference>
<feature type="domain" description="Olfactomedin-like" evidence="6">
    <location>
        <begin position="252"/>
        <end position="466"/>
    </location>
</feature>
<feature type="disulfide bond" evidence="4">
    <location>
        <begin position="253"/>
        <end position="435"/>
    </location>
</feature>
<accession>A0A183H7B0</accession>
<dbReference type="Pfam" id="PF01391">
    <property type="entry name" value="Collagen"/>
    <property type="match status" value="1"/>
</dbReference>
<protein>
    <submittedName>
        <fullName evidence="9">Olfactomedin-like domain-containing protein</fullName>
    </submittedName>
</protein>
<evidence type="ECO:0000256" key="3">
    <source>
        <dbReference type="ARBA" id="ARBA00022737"/>
    </source>
</evidence>
<organism evidence="9">
    <name type="scientific">Onchocerca flexuosa</name>
    <dbReference type="NCBI Taxonomy" id="387005"/>
    <lineage>
        <taxon>Eukaryota</taxon>
        <taxon>Metazoa</taxon>
        <taxon>Ecdysozoa</taxon>
        <taxon>Nematoda</taxon>
        <taxon>Chromadorea</taxon>
        <taxon>Rhabditida</taxon>
        <taxon>Spirurina</taxon>
        <taxon>Spiruromorpha</taxon>
        <taxon>Filarioidea</taxon>
        <taxon>Onchocercidae</taxon>
        <taxon>Onchocerca</taxon>
    </lineage>
</organism>